<evidence type="ECO:0000313" key="2">
    <source>
        <dbReference type="EMBL" id="KAK9875270.1"/>
    </source>
</evidence>
<dbReference type="Pfam" id="PF01593">
    <property type="entry name" value="Amino_oxidase"/>
    <property type="match status" value="1"/>
</dbReference>
<organism evidence="2 3">
    <name type="scientific">Henosepilachna vigintioctopunctata</name>
    <dbReference type="NCBI Taxonomy" id="420089"/>
    <lineage>
        <taxon>Eukaryota</taxon>
        <taxon>Metazoa</taxon>
        <taxon>Ecdysozoa</taxon>
        <taxon>Arthropoda</taxon>
        <taxon>Hexapoda</taxon>
        <taxon>Insecta</taxon>
        <taxon>Pterygota</taxon>
        <taxon>Neoptera</taxon>
        <taxon>Endopterygota</taxon>
        <taxon>Coleoptera</taxon>
        <taxon>Polyphaga</taxon>
        <taxon>Cucujiformia</taxon>
        <taxon>Coccinelloidea</taxon>
        <taxon>Coccinellidae</taxon>
        <taxon>Epilachninae</taxon>
        <taxon>Epilachnini</taxon>
        <taxon>Henosepilachna</taxon>
    </lineage>
</organism>
<dbReference type="SUPFAM" id="SSF51905">
    <property type="entry name" value="FAD/NAD(P)-binding domain"/>
    <property type="match status" value="1"/>
</dbReference>
<reference evidence="2 3" key="1">
    <citation type="submission" date="2023-03" db="EMBL/GenBank/DDBJ databases">
        <title>Genome insight into feeding habits of ladybird beetles.</title>
        <authorList>
            <person name="Li H.-S."/>
            <person name="Huang Y.-H."/>
            <person name="Pang H."/>
        </authorList>
    </citation>
    <scope>NUCLEOTIDE SEQUENCE [LARGE SCALE GENOMIC DNA]</scope>
    <source>
        <strain evidence="2">SYSU_2023b</strain>
        <tissue evidence="2">Whole body</tissue>
    </source>
</reference>
<dbReference type="AlphaFoldDB" id="A0AAW1U577"/>
<dbReference type="InterPro" id="IPR002937">
    <property type="entry name" value="Amino_oxidase"/>
</dbReference>
<gene>
    <name evidence="2" type="ORF">WA026_007661</name>
</gene>
<dbReference type="EMBL" id="JARQZJ010000033">
    <property type="protein sequence ID" value="KAK9875270.1"/>
    <property type="molecule type" value="Genomic_DNA"/>
</dbReference>
<keyword evidence="3" id="KW-1185">Reference proteome</keyword>
<sequence length="488" mass="54842">MCSNLQRDDSIDRRKRVIVIGAGAAGIAAAARLLEHGFTNVLILEAENRIGGRIHSEFIGDAYVDLGAEEVHGQEGNVVAEIAEGFLRKKKPLTESICYYSDGYKLDSQLTKDVMHLIEEFCEENIKIPRSIGEVFIERFMTSPTLSKYKQDLEVWKKISDFLRLCESFFCILEGPFTWQDVVLESASHYVNCAGDQFMGFNGRGCKIVLDILMKTLSNVDEQILIHDKILLNRTVDAIYWDNGYEEGLIKVTCRDGSSFYAEHVIFTPSAAVLRARQHIFQPSLPPVKKEALKHVSFGTIMKIVLKFSTKWWSSTPIGFVWSKESMDAIYSDYIDAPTMDGQSCVTAIQWLIGAPDNDQVLIALATGPATIMLETMTNDQIKNGVMFVIRKFLGKYYYIPNPVDVLPTRWFANPNFGGVYSFETVEASKLDVPFQKVLEEPLLGDGQVPVILFAGEATHLTQYSTVNGAILSGYREADRLIELYKDE</sequence>
<dbReference type="InterPro" id="IPR036188">
    <property type="entry name" value="FAD/NAD-bd_sf"/>
</dbReference>
<feature type="domain" description="Amine oxidase" evidence="1">
    <location>
        <begin position="25"/>
        <end position="482"/>
    </location>
</feature>
<evidence type="ECO:0000259" key="1">
    <source>
        <dbReference type="Pfam" id="PF01593"/>
    </source>
</evidence>
<dbReference type="Gene3D" id="3.90.660.10">
    <property type="match status" value="1"/>
</dbReference>
<evidence type="ECO:0000313" key="3">
    <source>
        <dbReference type="Proteomes" id="UP001431783"/>
    </source>
</evidence>
<dbReference type="SUPFAM" id="SSF54373">
    <property type="entry name" value="FAD-linked reductases, C-terminal domain"/>
    <property type="match status" value="1"/>
</dbReference>
<accession>A0AAW1U577</accession>
<dbReference type="Proteomes" id="UP001431783">
    <property type="component" value="Unassembled WGS sequence"/>
</dbReference>
<comment type="caution">
    <text evidence="2">The sequence shown here is derived from an EMBL/GenBank/DDBJ whole genome shotgun (WGS) entry which is preliminary data.</text>
</comment>
<protein>
    <recommendedName>
        <fullName evidence="1">Amine oxidase domain-containing protein</fullName>
    </recommendedName>
</protein>
<dbReference type="GO" id="GO:0046592">
    <property type="term" value="F:polyamine oxidase activity"/>
    <property type="evidence" value="ECO:0007669"/>
    <property type="project" value="TreeGrafter"/>
</dbReference>
<dbReference type="PANTHER" id="PTHR10742:SF398">
    <property type="entry name" value="AMINE OXIDASE DOMAIN-CONTAINING PROTEIN-RELATED"/>
    <property type="match status" value="1"/>
</dbReference>
<name>A0AAW1U577_9CUCU</name>
<dbReference type="PANTHER" id="PTHR10742">
    <property type="entry name" value="FLAVIN MONOAMINE OXIDASE"/>
    <property type="match status" value="1"/>
</dbReference>
<proteinExistence type="predicted"/>
<dbReference type="Gene3D" id="3.50.50.60">
    <property type="entry name" value="FAD/NAD(P)-binding domain"/>
    <property type="match status" value="1"/>
</dbReference>
<dbReference type="InterPro" id="IPR050281">
    <property type="entry name" value="Flavin_monoamine_oxidase"/>
</dbReference>